<sequence>MFDEKTFKHQLRPAWTPVNIALMILFFVTGLWPLGLAAIVYMMYGKEMGLDLSNWGDAKSSAKRAANKGFSWASNRTTPSSGNAAFDEWREAEIERLREEKRKLDEARDAFEEHMKELRMARDRSEFDNFKRAWEQKRSGQSDSDTINL</sequence>
<comment type="caution">
    <text evidence="3">The sequence shown here is derived from an EMBL/GenBank/DDBJ whole genome shotgun (WGS) entry which is preliminary data.</text>
</comment>
<gene>
    <name evidence="3" type="ORF">HK107_10750</name>
</gene>
<evidence type="ECO:0000313" key="4">
    <source>
        <dbReference type="Proteomes" id="UP000536835"/>
    </source>
</evidence>
<evidence type="ECO:0000256" key="1">
    <source>
        <dbReference type="SAM" id="Coils"/>
    </source>
</evidence>
<evidence type="ECO:0000256" key="2">
    <source>
        <dbReference type="SAM" id="Phobius"/>
    </source>
</evidence>
<protein>
    <submittedName>
        <fullName evidence="3">DUF2852 domain-containing protein</fullName>
    </submittedName>
</protein>
<dbReference type="EMBL" id="JABFCX010000003">
    <property type="protein sequence ID" value="NNU16796.1"/>
    <property type="molecule type" value="Genomic_DNA"/>
</dbReference>
<keyword evidence="2" id="KW-0472">Membrane</keyword>
<evidence type="ECO:0000313" key="3">
    <source>
        <dbReference type="EMBL" id="NNU16796.1"/>
    </source>
</evidence>
<organism evidence="3 4">
    <name type="scientific">Parvularcula mediterranea</name>
    <dbReference type="NCBI Taxonomy" id="2732508"/>
    <lineage>
        <taxon>Bacteria</taxon>
        <taxon>Pseudomonadati</taxon>
        <taxon>Pseudomonadota</taxon>
        <taxon>Alphaproteobacteria</taxon>
        <taxon>Parvularculales</taxon>
        <taxon>Parvularculaceae</taxon>
        <taxon>Parvularcula</taxon>
    </lineage>
</organism>
<reference evidence="3 4" key="1">
    <citation type="submission" date="2020-05" db="EMBL/GenBank/DDBJ databases">
        <title>Parvularcula mediterraneae sp. nov., isolated from polypropylene straw from shallow seawater of the seashore of Laganas in Zakynthos island, Greece.</title>
        <authorList>
            <person name="Szabo I."/>
            <person name="Al-Omari J."/>
            <person name="Rado J."/>
            <person name="Szerdahelyi G.S."/>
        </authorList>
    </citation>
    <scope>NUCLEOTIDE SEQUENCE [LARGE SCALE GENOMIC DNA]</scope>
    <source>
        <strain evidence="3 4">ZS-1/3</strain>
    </source>
</reference>
<proteinExistence type="predicted"/>
<feature type="transmembrane region" description="Helical" evidence="2">
    <location>
        <begin position="20"/>
        <end position="44"/>
    </location>
</feature>
<dbReference type="Proteomes" id="UP000536835">
    <property type="component" value="Unassembled WGS sequence"/>
</dbReference>
<dbReference type="AlphaFoldDB" id="A0A7Y3RNF6"/>
<feature type="coiled-coil region" evidence="1">
    <location>
        <begin position="90"/>
        <end position="124"/>
    </location>
</feature>
<keyword evidence="1" id="KW-0175">Coiled coil</keyword>
<dbReference type="Pfam" id="PF11014">
    <property type="entry name" value="DUF2852"/>
    <property type="match status" value="1"/>
</dbReference>
<keyword evidence="2" id="KW-0812">Transmembrane</keyword>
<name>A0A7Y3RNF6_9PROT</name>
<keyword evidence="4" id="KW-1185">Reference proteome</keyword>
<dbReference type="InterPro" id="IPR021273">
    <property type="entry name" value="DUF2852"/>
</dbReference>
<keyword evidence="2" id="KW-1133">Transmembrane helix</keyword>
<accession>A0A7Y3RNF6</accession>